<dbReference type="InterPro" id="IPR026992">
    <property type="entry name" value="DIOX_N"/>
</dbReference>
<evidence type="ECO:0000256" key="5">
    <source>
        <dbReference type="ARBA" id="ARBA00022723"/>
    </source>
</evidence>
<keyword evidence="9" id="KW-0560">Oxidoreductase</keyword>
<dbReference type="PRINTS" id="PR00682">
    <property type="entry name" value="IPNSYNTHASE"/>
</dbReference>
<dbReference type="FunFam" id="2.60.120.330:FF:000015">
    <property type="entry name" value="Protein DMR6-LIKE OXYGENASE 1"/>
    <property type="match status" value="1"/>
</dbReference>
<name>A0A4Y7KYP1_PAPSO</name>
<keyword evidence="6 9" id="KW-0408">Iron</keyword>
<evidence type="ECO:0000256" key="2">
    <source>
        <dbReference type="ARBA" id="ARBA00004496"/>
    </source>
</evidence>
<sequence>MPQHFPYKYLIEFPLFSFIHSSTTTTTISLPPFLSSFFSILIKSFSSHVSNFKMGCKVMETKPELDISSKSLKKYNKGVRHLSENGISKVPKKYIFPASQRNNEKKDQLVPSLSGLNVKLPIIDFAELQGPNRLAVLDSLTKACENYGFFQVINHGISTDTIRDMIDVSRRFFQQSMEERSKFMTTDVRAPVRYGTSFNQSQDTVFCWRDFLKLNFHSMDESLPHWPTSPADFRDSIFEYAKENRFLFLKIMEAITESLGIVSKTTGNDNNDALKDFVSKEFEDGSHMMVVNCYPSCPQPELTLGMPPHSDYGFLTLLLQDEVEGLQIQHEGQWLTVEPIPNSFVVNVGDHLEIFSNGRYKSVLHRVLVNAIKSRTSVASLHSMPIMNMVRPSPTLINEDNPRRYLDTNFATFLDFITTCELKEKNFLDSRKC</sequence>
<proteinExistence type="inferred from homology"/>
<protein>
    <recommendedName>
        <fullName evidence="10">Fe2OG dioxygenase domain-containing protein</fullName>
    </recommendedName>
</protein>
<reference evidence="11 12" key="1">
    <citation type="journal article" date="2018" name="Science">
        <title>The opium poppy genome and morphinan production.</title>
        <authorList>
            <person name="Guo L."/>
            <person name="Winzer T."/>
            <person name="Yang X."/>
            <person name="Li Y."/>
            <person name="Ning Z."/>
            <person name="He Z."/>
            <person name="Teodor R."/>
            <person name="Lu Y."/>
            <person name="Bowser T.A."/>
            <person name="Graham I.A."/>
            <person name="Ye K."/>
        </authorList>
    </citation>
    <scope>NUCLEOTIDE SEQUENCE [LARGE SCALE GENOMIC DNA]</scope>
    <source>
        <strain evidence="12">cv. HN1</strain>
        <tissue evidence="11">Leaves</tissue>
    </source>
</reference>
<evidence type="ECO:0000256" key="9">
    <source>
        <dbReference type="RuleBase" id="RU003682"/>
    </source>
</evidence>
<dbReference type="InterPro" id="IPR027443">
    <property type="entry name" value="IPNS-like_sf"/>
</dbReference>
<dbReference type="InterPro" id="IPR005123">
    <property type="entry name" value="Oxoglu/Fe-dep_dioxygenase_dom"/>
</dbReference>
<dbReference type="PROSITE" id="PS51471">
    <property type="entry name" value="FE2OG_OXY"/>
    <property type="match status" value="1"/>
</dbReference>
<gene>
    <name evidence="11" type="ORF">C5167_001348</name>
</gene>
<accession>A0A4Y7KYP1</accession>
<keyword evidence="7" id="KW-0539">Nucleus</keyword>
<dbReference type="Gramene" id="RZC77211">
    <property type="protein sequence ID" value="RZC77211"/>
    <property type="gene ID" value="C5167_001348"/>
</dbReference>
<dbReference type="GO" id="GO:0005737">
    <property type="term" value="C:cytoplasm"/>
    <property type="evidence" value="ECO:0007669"/>
    <property type="project" value="UniProtKB-SubCell"/>
</dbReference>
<dbReference type="InterPro" id="IPR050295">
    <property type="entry name" value="Plant_2OG-oxidoreductases"/>
</dbReference>
<dbReference type="SUPFAM" id="SSF51197">
    <property type="entry name" value="Clavaminate synthase-like"/>
    <property type="match status" value="1"/>
</dbReference>
<evidence type="ECO:0000256" key="1">
    <source>
        <dbReference type="ARBA" id="ARBA00004123"/>
    </source>
</evidence>
<dbReference type="OMA" id="SEIGCAC"/>
<organism evidence="11 12">
    <name type="scientific">Papaver somniferum</name>
    <name type="common">Opium poppy</name>
    <dbReference type="NCBI Taxonomy" id="3469"/>
    <lineage>
        <taxon>Eukaryota</taxon>
        <taxon>Viridiplantae</taxon>
        <taxon>Streptophyta</taxon>
        <taxon>Embryophyta</taxon>
        <taxon>Tracheophyta</taxon>
        <taxon>Spermatophyta</taxon>
        <taxon>Magnoliopsida</taxon>
        <taxon>Ranunculales</taxon>
        <taxon>Papaveraceae</taxon>
        <taxon>Papaveroideae</taxon>
        <taxon>Papaver</taxon>
    </lineage>
</organism>
<evidence type="ECO:0000313" key="11">
    <source>
        <dbReference type="EMBL" id="RZC77211.1"/>
    </source>
</evidence>
<evidence type="ECO:0000259" key="10">
    <source>
        <dbReference type="PROSITE" id="PS51471"/>
    </source>
</evidence>
<comment type="function">
    <text evidence="8">Involved in the regulation of shoot development and salicylic acid (SA) homeostasis.</text>
</comment>
<dbReference type="Pfam" id="PF03171">
    <property type="entry name" value="2OG-FeII_Oxy"/>
    <property type="match status" value="1"/>
</dbReference>
<dbReference type="Gene3D" id="2.60.120.330">
    <property type="entry name" value="B-lactam Antibiotic, Isopenicillin N Synthase, Chain"/>
    <property type="match status" value="1"/>
</dbReference>
<dbReference type="Proteomes" id="UP000316621">
    <property type="component" value="Chromosome 9"/>
</dbReference>
<evidence type="ECO:0000256" key="4">
    <source>
        <dbReference type="ARBA" id="ARBA00022490"/>
    </source>
</evidence>
<dbReference type="InterPro" id="IPR044861">
    <property type="entry name" value="IPNS-like_FE2OG_OXY"/>
</dbReference>
<comment type="subcellular location">
    <subcellularLocation>
        <location evidence="2">Cytoplasm</location>
    </subcellularLocation>
    <subcellularLocation>
        <location evidence="1">Nucleus</location>
    </subcellularLocation>
</comment>
<dbReference type="Pfam" id="PF14226">
    <property type="entry name" value="DIOX_N"/>
    <property type="match status" value="1"/>
</dbReference>
<feature type="domain" description="Fe2OG dioxygenase" evidence="10">
    <location>
        <begin position="285"/>
        <end position="384"/>
    </location>
</feature>
<dbReference type="EMBL" id="CM010723">
    <property type="protein sequence ID" value="RZC77211.1"/>
    <property type="molecule type" value="Genomic_DNA"/>
</dbReference>
<comment type="similarity">
    <text evidence="3 9">Belongs to the iron/ascorbate-dependent oxidoreductase family.</text>
</comment>
<dbReference type="GO" id="GO:0016491">
    <property type="term" value="F:oxidoreductase activity"/>
    <property type="evidence" value="ECO:0007669"/>
    <property type="project" value="UniProtKB-KW"/>
</dbReference>
<keyword evidence="4" id="KW-0963">Cytoplasm</keyword>
<evidence type="ECO:0000256" key="8">
    <source>
        <dbReference type="ARBA" id="ARBA00059922"/>
    </source>
</evidence>
<dbReference type="PANTHER" id="PTHR47991">
    <property type="entry name" value="OXOGLUTARATE/IRON-DEPENDENT DIOXYGENASE"/>
    <property type="match status" value="1"/>
</dbReference>
<keyword evidence="12" id="KW-1185">Reference proteome</keyword>
<evidence type="ECO:0000256" key="7">
    <source>
        <dbReference type="ARBA" id="ARBA00023242"/>
    </source>
</evidence>
<evidence type="ECO:0000256" key="6">
    <source>
        <dbReference type="ARBA" id="ARBA00023004"/>
    </source>
</evidence>
<dbReference type="GO" id="GO:0005634">
    <property type="term" value="C:nucleus"/>
    <property type="evidence" value="ECO:0007669"/>
    <property type="project" value="UniProtKB-SubCell"/>
</dbReference>
<dbReference type="GO" id="GO:0046872">
    <property type="term" value="F:metal ion binding"/>
    <property type="evidence" value="ECO:0007669"/>
    <property type="project" value="UniProtKB-KW"/>
</dbReference>
<evidence type="ECO:0000313" key="12">
    <source>
        <dbReference type="Proteomes" id="UP000316621"/>
    </source>
</evidence>
<keyword evidence="5 9" id="KW-0479">Metal-binding</keyword>
<dbReference type="AlphaFoldDB" id="A0A4Y7KYP1"/>
<evidence type="ECO:0000256" key="3">
    <source>
        <dbReference type="ARBA" id="ARBA00008056"/>
    </source>
</evidence>